<evidence type="ECO:0000256" key="1">
    <source>
        <dbReference type="ARBA" id="ARBA00004651"/>
    </source>
</evidence>
<dbReference type="PANTHER" id="PTHR34703">
    <property type="entry name" value="ANTIPORTER SUBUNIT MNHG2-RELATED"/>
    <property type="match status" value="1"/>
</dbReference>
<evidence type="ECO:0000256" key="6">
    <source>
        <dbReference type="SAM" id="Phobius"/>
    </source>
</evidence>
<dbReference type="EMBL" id="PEJG01000008">
    <property type="protein sequence ID" value="PIH10045.1"/>
    <property type="molecule type" value="Genomic_DNA"/>
</dbReference>
<dbReference type="KEGG" id="seps:DP17_1933"/>
<reference evidence="7" key="2">
    <citation type="submission" date="2020-08" db="EMBL/GenBank/DDBJ databases">
        <title>Changes in the skin microbiome associated with squamous cell carcinoma in transplant recipients.</title>
        <authorList>
            <person name="Zaugg J."/>
            <person name="Krueger A."/>
            <person name="Lachner N."/>
        </authorList>
    </citation>
    <scope>NUCLEOTIDE SEQUENCE</scope>
    <source>
        <strain evidence="7">R5988</strain>
    </source>
</reference>
<dbReference type="Proteomes" id="UP000228502">
    <property type="component" value="Unassembled WGS sequence"/>
</dbReference>
<keyword evidence="3" id="KW-0050">Antiport</keyword>
<dbReference type="GO" id="GO:0005886">
    <property type="term" value="C:plasma membrane"/>
    <property type="evidence" value="ECO:0007669"/>
    <property type="project" value="UniProtKB-SubCell"/>
</dbReference>
<sequence length="118" mass="12875">MIATIVTSVSIIFVVLGALISAFAATGLIRLRDVYSRAHAAGKAATLGAMFLLFGAFLYFIGTEGYVNMQLIIGIIFVFITGPLSSHLIMKAAYNIKTPYTKDTKIDEIKEDMKHTKL</sequence>
<keyword evidence="6" id="KW-0472">Membrane</keyword>
<feature type="transmembrane region" description="Helical" evidence="6">
    <location>
        <begin position="67"/>
        <end position="90"/>
    </location>
</feature>
<evidence type="ECO:0000313" key="11">
    <source>
        <dbReference type="Proteomes" id="UP000648077"/>
    </source>
</evidence>
<dbReference type="OrthoDB" id="9806575at2"/>
<feature type="transmembrane region" description="Helical" evidence="6">
    <location>
        <begin position="6"/>
        <end position="29"/>
    </location>
</feature>
<evidence type="ECO:0000313" key="8">
    <source>
        <dbReference type="EMBL" id="MBF9303642.1"/>
    </source>
</evidence>
<dbReference type="NCBIfam" id="TIGR01300">
    <property type="entry name" value="CPA3_mnhG_phaG"/>
    <property type="match status" value="1"/>
</dbReference>
<dbReference type="AlphaFoldDB" id="A0A0N1MTS2"/>
<evidence type="ECO:0000256" key="5">
    <source>
        <dbReference type="ARBA" id="ARBA00022989"/>
    </source>
</evidence>
<dbReference type="Proteomes" id="UP000622362">
    <property type="component" value="Unassembled WGS sequence"/>
</dbReference>
<comment type="similarity">
    <text evidence="2">Belongs to the CPA3 antiporters (TC 2.A.63) subunit G family.</text>
</comment>
<dbReference type="Proteomes" id="UP000648077">
    <property type="component" value="Unassembled WGS sequence"/>
</dbReference>
<organism evidence="7 11">
    <name type="scientific">Staphylococcus epidermidis</name>
    <dbReference type="NCBI Taxonomy" id="1282"/>
    <lineage>
        <taxon>Bacteria</taxon>
        <taxon>Bacillati</taxon>
        <taxon>Bacillota</taxon>
        <taxon>Bacilli</taxon>
        <taxon>Bacillales</taxon>
        <taxon>Staphylococcaceae</taxon>
        <taxon>Staphylococcus</taxon>
    </lineage>
</organism>
<dbReference type="PANTHER" id="PTHR34703:SF1">
    <property type="entry name" value="ANTIPORTER SUBUNIT MNHG2-RELATED"/>
    <property type="match status" value="1"/>
</dbReference>
<protein>
    <submittedName>
        <fullName evidence="7">Na+/H+ antiporter Mnh1 subunit G</fullName>
    </submittedName>
    <submittedName>
        <fullName evidence="9">Na+/H+ antiporter subunit G</fullName>
    </submittedName>
</protein>
<keyword evidence="3" id="KW-0813">Transport</keyword>
<dbReference type="SMR" id="A0A0N1MTS2"/>
<dbReference type="OMA" id="TNPISAH"/>
<comment type="caution">
    <text evidence="7">The sequence shown here is derived from an EMBL/GenBank/DDBJ whole genome shotgun (WGS) entry which is preliminary data.</text>
</comment>
<evidence type="ECO:0000313" key="7">
    <source>
        <dbReference type="EMBL" id="MBF2230180.1"/>
    </source>
</evidence>
<gene>
    <name evidence="7" type="primary">mnhG1</name>
    <name evidence="9" type="ORF">CTJ08_08225</name>
    <name evidence="7" type="ORF">H3963_07040</name>
    <name evidence="8" type="ORF">I3V53_06040</name>
</gene>
<keyword evidence="4 6" id="KW-0812">Transmembrane</keyword>
<keyword evidence="5 6" id="KW-1133">Transmembrane helix</keyword>
<name>A0A0N1MTS2_STAEP</name>
<feature type="transmembrane region" description="Helical" evidence="6">
    <location>
        <begin position="41"/>
        <end position="61"/>
    </location>
</feature>
<dbReference type="EMBL" id="JACGQI010000009">
    <property type="protein sequence ID" value="MBF2230180.1"/>
    <property type="molecule type" value="Genomic_DNA"/>
</dbReference>
<dbReference type="InterPro" id="IPR005133">
    <property type="entry name" value="PhaG_MnhG_YufB"/>
</dbReference>
<accession>A0A0N1MTS2</accession>
<dbReference type="RefSeq" id="WP_001831900.1">
    <property type="nucleotide sequence ID" value="NZ_AP019721.1"/>
</dbReference>
<dbReference type="GO" id="GO:0015385">
    <property type="term" value="F:sodium:proton antiporter activity"/>
    <property type="evidence" value="ECO:0007669"/>
    <property type="project" value="TreeGrafter"/>
</dbReference>
<evidence type="ECO:0000256" key="3">
    <source>
        <dbReference type="ARBA" id="ARBA00022449"/>
    </source>
</evidence>
<evidence type="ECO:0000313" key="10">
    <source>
        <dbReference type="Proteomes" id="UP000228502"/>
    </source>
</evidence>
<evidence type="ECO:0000256" key="4">
    <source>
        <dbReference type="ARBA" id="ARBA00022692"/>
    </source>
</evidence>
<dbReference type="Pfam" id="PF03334">
    <property type="entry name" value="PhaG_MnhG_YufB"/>
    <property type="match status" value="1"/>
</dbReference>
<reference evidence="8" key="3">
    <citation type="submission" date="2020-11" db="EMBL/GenBank/DDBJ databases">
        <title>Molecular epidemiology and genomic profiles of multidrug-resistant bacteria collected from clinical sources in South Africa.</title>
        <authorList>
            <person name="Asante J."/>
            <person name="Amoako D.G."/>
        </authorList>
    </citation>
    <scope>NUCLEOTIDE SEQUENCE</scope>
    <source>
        <strain evidence="8">C68</strain>
    </source>
</reference>
<dbReference type="NCBIfam" id="NF009237">
    <property type="entry name" value="PRK12587.1"/>
    <property type="match status" value="1"/>
</dbReference>
<dbReference type="EMBL" id="JADPYN010000009">
    <property type="protein sequence ID" value="MBF9303642.1"/>
    <property type="molecule type" value="Genomic_DNA"/>
</dbReference>
<evidence type="ECO:0000256" key="2">
    <source>
        <dbReference type="ARBA" id="ARBA00008404"/>
    </source>
</evidence>
<reference evidence="9 10" key="1">
    <citation type="submission" date="2017-10" db="EMBL/GenBank/DDBJ databases">
        <title>genome sequences of Staph epi in chlorhexidine trial.</title>
        <authorList>
            <person name="Greninger A.L."/>
            <person name="Addetia A."/>
            <person name="Qin X."/>
            <person name="Zerr D."/>
        </authorList>
    </citation>
    <scope>NUCLEOTIDE SEQUENCE [LARGE SCALE GENOMIC DNA]</scope>
    <source>
        <strain evidence="9 10">SCH-17</strain>
    </source>
</reference>
<comment type="subcellular location">
    <subcellularLocation>
        <location evidence="1">Cell membrane</location>
        <topology evidence="1">Multi-pass membrane protein</topology>
    </subcellularLocation>
</comment>
<dbReference type="NCBIfam" id="NF009314">
    <property type="entry name" value="PRK12674.1-2"/>
    <property type="match status" value="1"/>
</dbReference>
<evidence type="ECO:0000313" key="9">
    <source>
        <dbReference type="EMBL" id="PIH10045.1"/>
    </source>
</evidence>
<dbReference type="GeneID" id="50019213"/>
<proteinExistence type="inferred from homology"/>